<dbReference type="FunFam" id="3.40.47.10:FF:000004">
    <property type="entry name" value="3-oxoacyl-[acyl-carrier-protein] synthase 3"/>
    <property type="match status" value="1"/>
</dbReference>
<dbReference type="Pfam" id="PF08545">
    <property type="entry name" value="ACP_syn_III"/>
    <property type="match status" value="1"/>
</dbReference>
<evidence type="ECO:0000259" key="15">
    <source>
        <dbReference type="Pfam" id="PF08545"/>
    </source>
</evidence>
<comment type="pathway">
    <text evidence="1 13">Lipid metabolism; fatty acid biosynthesis.</text>
</comment>
<dbReference type="CDD" id="cd00830">
    <property type="entry name" value="KAS_III"/>
    <property type="match status" value="1"/>
</dbReference>
<dbReference type="GO" id="GO:0033818">
    <property type="term" value="F:beta-ketoacyl-acyl-carrier-protein synthase III activity"/>
    <property type="evidence" value="ECO:0007669"/>
    <property type="project" value="UniProtKB-UniRule"/>
</dbReference>
<comment type="function">
    <text evidence="13">Catalyzes the condensation reaction of fatty acid synthesis by the addition to an acyl acceptor of two carbons from malonyl-ACP. Catalyzes the first condensation reaction which initiates fatty acid synthesis and may therefore play a role in governing the total rate of fatty acid production. Possesses both acetoacetyl-ACP synthase and acetyl transacylase activities. Its substrate specificity determines the biosynthesis of branched-chain and/or straight-chain of fatty acids.</text>
</comment>
<evidence type="ECO:0000256" key="7">
    <source>
        <dbReference type="ARBA" id="ARBA00022832"/>
    </source>
</evidence>
<keyword evidence="6 13" id="KW-0808">Transferase</keyword>
<dbReference type="NCBIfam" id="TIGR00747">
    <property type="entry name" value="fabH"/>
    <property type="match status" value="1"/>
</dbReference>
<evidence type="ECO:0000313" key="16">
    <source>
        <dbReference type="EMBL" id="QPJ63288.1"/>
    </source>
</evidence>
<feature type="region of interest" description="ACP-binding" evidence="13">
    <location>
        <begin position="259"/>
        <end position="263"/>
    </location>
</feature>
<keyword evidence="5 13" id="KW-0444">Lipid biosynthesis</keyword>
<feature type="domain" description="Beta-ketoacyl-[acyl-carrier-protein] synthase III N-terminal" evidence="15">
    <location>
        <begin position="110"/>
        <end position="190"/>
    </location>
</feature>
<feature type="active site" evidence="13">
    <location>
        <position position="258"/>
    </location>
</feature>
<dbReference type="InterPro" id="IPR013751">
    <property type="entry name" value="ACP_syn_III_N"/>
</dbReference>
<dbReference type="Gene3D" id="3.40.47.10">
    <property type="match status" value="1"/>
</dbReference>
<proteinExistence type="inferred from homology"/>
<organism evidence="16 17">
    <name type="scientific">Candidatus Nitronauta litoralis</name>
    <dbReference type="NCBI Taxonomy" id="2705533"/>
    <lineage>
        <taxon>Bacteria</taxon>
        <taxon>Pseudomonadati</taxon>
        <taxon>Nitrospinota/Tectimicrobiota group</taxon>
        <taxon>Nitrospinota</taxon>
        <taxon>Nitrospinia</taxon>
        <taxon>Nitrospinales</taxon>
        <taxon>Nitrospinaceae</taxon>
        <taxon>Candidatus Nitronauta</taxon>
    </lineage>
</organism>
<dbReference type="InterPro" id="IPR013747">
    <property type="entry name" value="ACP_syn_III_C"/>
</dbReference>
<evidence type="ECO:0000256" key="9">
    <source>
        <dbReference type="ARBA" id="ARBA00023160"/>
    </source>
</evidence>
<feature type="active site" evidence="13">
    <location>
        <position position="288"/>
    </location>
</feature>
<dbReference type="EMBL" id="CP048685">
    <property type="protein sequence ID" value="QPJ63288.1"/>
    <property type="molecule type" value="Genomic_DNA"/>
</dbReference>
<dbReference type="InterPro" id="IPR016039">
    <property type="entry name" value="Thiolase-like"/>
</dbReference>
<comment type="similarity">
    <text evidence="2 13">Belongs to the thiolase-like superfamily. FabH family.</text>
</comment>
<keyword evidence="8 13" id="KW-0443">Lipid metabolism</keyword>
<keyword evidence="9 13" id="KW-0275">Fatty acid biosynthesis</keyword>
<sequence>MHIPYKARIAGTGSCLPDRVVTNLDLEKTLDTSDQWIRERTGIAERRIAEKGESSSTLGAEAARRALARAGVNAEDIDMIIVCTSTPDVIYPSTACFVQRELGASKAAAFDISAVCSGFVFGLSVAEQYIKSGRYETILVIGAEVNSRLMDWTDRSTCILFGDGAGAVVLKREESEEPVGILSSHIYSDGNRAEMLIVPGGIGRETISKQAVEDKLYTLKMEGQATFKIAVKKMTAVSMEALSLNGFSKEDLTVMVPHQANRRIIDAVADKLKMDPSKVIVNLNKLGNTGGASIPIALNQAVENNQIKNGDLVLLTVLGAGLTWGAALIRW</sequence>
<evidence type="ECO:0000256" key="2">
    <source>
        <dbReference type="ARBA" id="ARBA00008642"/>
    </source>
</evidence>
<protein>
    <recommendedName>
        <fullName evidence="3 13">Beta-ketoacyl-[acyl-carrier-protein] synthase III</fullName>
        <shortName evidence="13">Beta-ketoacyl-ACP synthase III</shortName>
        <shortName evidence="13">KAS III</shortName>
        <ecNumber evidence="3 13">2.3.1.180</ecNumber>
    </recommendedName>
    <alternativeName>
        <fullName evidence="13">3-oxoacyl-[acyl-carrier-protein] synthase 3</fullName>
    </alternativeName>
    <alternativeName>
        <fullName evidence="13">3-oxoacyl-[acyl-carrier-protein] synthase III</fullName>
    </alternativeName>
</protein>
<evidence type="ECO:0000256" key="1">
    <source>
        <dbReference type="ARBA" id="ARBA00005194"/>
    </source>
</evidence>
<feature type="domain" description="Beta-ketoacyl-[acyl-carrier-protein] synthase III C-terminal" evidence="14">
    <location>
        <begin position="244"/>
        <end position="331"/>
    </location>
</feature>
<evidence type="ECO:0000256" key="6">
    <source>
        <dbReference type="ARBA" id="ARBA00022679"/>
    </source>
</evidence>
<gene>
    <name evidence="13" type="primary">fabH</name>
    <name evidence="16" type="ORF">G3M70_15955</name>
</gene>
<dbReference type="InterPro" id="IPR004655">
    <property type="entry name" value="FabH"/>
</dbReference>
<comment type="domain">
    <text evidence="13">The last Arg residue of the ACP-binding site is essential for the weak association between ACP/AcpP and FabH.</text>
</comment>
<evidence type="ECO:0000259" key="14">
    <source>
        <dbReference type="Pfam" id="PF08541"/>
    </source>
</evidence>
<evidence type="ECO:0000256" key="12">
    <source>
        <dbReference type="ARBA" id="ARBA00051096"/>
    </source>
</evidence>
<evidence type="ECO:0000256" key="4">
    <source>
        <dbReference type="ARBA" id="ARBA00022490"/>
    </source>
</evidence>
<dbReference type="PANTHER" id="PTHR34069:SF2">
    <property type="entry name" value="BETA-KETOACYL-[ACYL-CARRIER-PROTEIN] SYNTHASE III"/>
    <property type="match status" value="1"/>
</dbReference>
<dbReference type="PANTHER" id="PTHR34069">
    <property type="entry name" value="3-OXOACYL-[ACYL-CARRIER-PROTEIN] SYNTHASE 3"/>
    <property type="match status" value="1"/>
</dbReference>
<dbReference type="GO" id="GO:0005737">
    <property type="term" value="C:cytoplasm"/>
    <property type="evidence" value="ECO:0007669"/>
    <property type="project" value="UniProtKB-SubCell"/>
</dbReference>
<reference evidence="16 17" key="1">
    <citation type="submission" date="2020-02" db="EMBL/GenBank/DDBJ databases">
        <title>Genomic and physiological characterization of two novel Nitrospinaceae genera.</title>
        <authorList>
            <person name="Mueller A.J."/>
            <person name="Jung M.-Y."/>
            <person name="Strachan C.R."/>
            <person name="Herbold C.W."/>
            <person name="Kirkegaard R.H."/>
            <person name="Daims H."/>
        </authorList>
    </citation>
    <scope>NUCLEOTIDE SEQUENCE [LARGE SCALE GENOMIC DNA]</scope>
    <source>
        <strain evidence="16">EB</strain>
    </source>
</reference>
<dbReference type="Pfam" id="PF08541">
    <property type="entry name" value="ACP_syn_III_C"/>
    <property type="match status" value="1"/>
</dbReference>
<evidence type="ECO:0000256" key="10">
    <source>
        <dbReference type="ARBA" id="ARBA00023268"/>
    </source>
</evidence>
<name>A0A7T0G1U1_9BACT</name>
<keyword evidence="11 13" id="KW-0012">Acyltransferase</keyword>
<keyword evidence="10 13" id="KW-0511">Multifunctional enzyme</keyword>
<evidence type="ECO:0000256" key="13">
    <source>
        <dbReference type="HAMAP-Rule" id="MF_01815"/>
    </source>
</evidence>
<evidence type="ECO:0000256" key="8">
    <source>
        <dbReference type="ARBA" id="ARBA00023098"/>
    </source>
</evidence>
<evidence type="ECO:0000256" key="11">
    <source>
        <dbReference type="ARBA" id="ARBA00023315"/>
    </source>
</evidence>
<evidence type="ECO:0000256" key="3">
    <source>
        <dbReference type="ARBA" id="ARBA00012333"/>
    </source>
</evidence>
<dbReference type="SUPFAM" id="SSF53901">
    <property type="entry name" value="Thiolase-like"/>
    <property type="match status" value="1"/>
</dbReference>
<dbReference type="HAMAP" id="MF_01815">
    <property type="entry name" value="FabH"/>
    <property type="match status" value="1"/>
</dbReference>
<dbReference type="KEGG" id="nli:G3M70_15955"/>
<evidence type="ECO:0000313" key="17">
    <source>
        <dbReference type="Proteomes" id="UP000594688"/>
    </source>
</evidence>
<dbReference type="GO" id="GO:0004315">
    <property type="term" value="F:3-oxoacyl-[acyl-carrier-protein] synthase activity"/>
    <property type="evidence" value="ECO:0007669"/>
    <property type="project" value="InterPro"/>
</dbReference>
<keyword evidence="7 13" id="KW-0276">Fatty acid metabolism</keyword>
<comment type="catalytic activity">
    <reaction evidence="12">
        <text>malonyl-[ACP] + acetyl-CoA + H(+) = 3-oxobutanoyl-[ACP] + CO2 + CoA</text>
        <dbReference type="Rhea" id="RHEA:12080"/>
        <dbReference type="Rhea" id="RHEA-COMP:9623"/>
        <dbReference type="Rhea" id="RHEA-COMP:9625"/>
        <dbReference type="ChEBI" id="CHEBI:15378"/>
        <dbReference type="ChEBI" id="CHEBI:16526"/>
        <dbReference type="ChEBI" id="CHEBI:57287"/>
        <dbReference type="ChEBI" id="CHEBI:57288"/>
        <dbReference type="ChEBI" id="CHEBI:78449"/>
        <dbReference type="ChEBI" id="CHEBI:78450"/>
        <dbReference type="EC" id="2.3.1.180"/>
    </reaction>
    <physiologicalReaction direction="left-to-right" evidence="12">
        <dbReference type="Rhea" id="RHEA:12081"/>
    </physiologicalReaction>
</comment>
<keyword evidence="4 13" id="KW-0963">Cytoplasm</keyword>
<feature type="active site" evidence="13">
    <location>
        <position position="116"/>
    </location>
</feature>
<accession>A0A7T0G1U1</accession>
<comment type="subunit">
    <text evidence="13">Homodimer.</text>
</comment>
<dbReference type="NCBIfam" id="NF006829">
    <property type="entry name" value="PRK09352.1"/>
    <property type="match status" value="1"/>
</dbReference>
<dbReference type="UniPathway" id="UPA00094"/>
<dbReference type="Proteomes" id="UP000594688">
    <property type="component" value="Chromosome"/>
</dbReference>
<dbReference type="AlphaFoldDB" id="A0A7T0G1U1"/>
<comment type="subcellular location">
    <subcellularLocation>
        <location evidence="13">Cytoplasm</location>
    </subcellularLocation>
</comment>
<evidence type="ECO:0000256" key="5">
    <source>
        <dbReference type="ARBA" id="ARBA00022516"/>
    </source>
</evidence>
<dbReference type="GO" id="GO:0044550">
    <property type="term" value="P:secondary metabolite biosynthetic process"/>
    <property type="evidence" value="ECO:0007669"/>
    <property type="project" value="TreeGrafter"/>
</dbReference>
<dbReference type="GO" id="GO:0006633">
    <property type="term" value="P:fatty acid biosynthetic process"/>
    <property type="evidence" value="ECO:0007669"/>
    <property type="project" value="UniProtKB-UniRule"/>
</dbReference>
<dbReference type="EC" id="2.3.1.180" evidence="3 13"/>